<feature type="chain" id="PRO_5042023863" evidence="1">
    <location>
        <begin position="21"/>
        <end position="341"/>
    </location>
</feature>
<keyword evidence="1" id="KW-0732">Signal</keyword>
<organism evidence="2 3">
    <name type="scientific">Mycena metata</name>
    <dbReference type="NCBI Taxonomy" id="1033252"/>
    <lineage>
        <taxon>Eukaryota</taxon>
        <taxon>Fungi</taxon>
        <taxon>Dikarya</taxon>
        <taxon>Basidiomycota</taxon>
        <taxon>Agaricomycotina</taxon>
        <taxon>Agaricomycetes</taxon>
        <taxon>Agaricomycetidae</taxon>
        <taxon>Agaricales</taxon>
        <taxon>Marasmiineae</taxon>
        <taxon>Mycenaceae</taxon>
        <taxon>Mycena</taxon>
    </lineage>
</organism>
<proteinExistence type="predicted"/>
<dbReference type="Proteomes" id="UP001215598">
    <property type="component" value="Unassembled WGS sequence"/>
</dbReference>
<reference evidence="2" key="1">
    <citation type="submission" date="2023-03" db="EMBL/GenBank/DDBJ databases">
        <title>Massive genome expansion in bonnet fungi (Mycena s.s.) driven by repeated elements and novel gene families across ecological guilds.</title>
        <authorList>
            <consortium name="Lawrence Berkeley National Laboratory"/>
            <person name="Harder C.B."/>
            <person name="Miyauchi S."/>
            <person name="Viragh M."/>
            <person name="Kuo A."/>
            <person name="Thoen E."/>
            <person name="Andreopoulos B."/>
            <person name="Lu D."/>
            <person name="Skrede I."/>
            <person name="Drula E."/>
            <person name="Henrissat B."/>
            <person name="Morin E."/>
            <person name="Kohler A."/>
            <person name="Barry K."/>
            <person name="LaButti K."/>
            <person name="Morin E."/>
            <person name="Salamov A."/>
            <person name="Lipzen A."/>
            <person name="Mereny Z."/>
            <person name="Hegedus B."/>
            <person name="Baldrian P."/>
            <person name="Stursova M."/>
            <person name="Weitz H."/>
            <person name="Taylor A."/>
            <person name="Grigoriev I.V."/>
            <person name="Nagy L.G."/>
            <person name="Martin F."/>
            <person name="Kauserud H."/>
        </authorList>
    </citation>
    <scope>NUCLEOTIDE SEQUENCE</scope>
    <source>
        <strain evidence="2">CBHHK182m</strain>
    </source>
</reference>
<name>A0AAD7JFL3_9AGAR</name>
<keyword evidence="3" id="KW-1185">Reference proteome</keyword>
<feature type="signal peptide" evidence="1">
    <location>
        <begin position="1"/>
        <end position="20"/>
    </location>
</feature>
<evidence type="ECO:0000313" key="2">
    <source>
        <dbReference type="EMBL" id="KAJ7763776.1"/>
    </source>
</evidence>
<dbReference type="AlphaFoldDB" id="A0AAD7JFL3"/>
<sequence>MFAPSYLVFALLAVSIPVLAIPRVAAPPTADRISPTNIKVAAAAAAYAVRTNSTATDDYVDLFDVTSVHVGRYASAEFIAAITTATPANCDMLSPDQVKLLRGWLSFDAAMSAAINSCTGGFVTPELRPVWTTNEGGITIGYSCAGPGPYNISGAEPHCSTQEQVVQGRSTGATGVVTASYSTGEATSLTLTTTSSSTMSIGVTVTVGVNIKVFEASVSATYTQSVTNEKSKSEEHTLSSQGTIGVQMTPTGPNSQCALKFNTTSCQSTGVVRVPFVATGWIATKAADFKGLVCGYRQAEQQIVYFNIDANLANDKLRSSVMELQGAVRGQMNSMYDISCT</sequence>
<comment type="caution">
    <text evidence="2">The sequence shown here is derived from an EMBL/GenBank/DDBJ whole genome shotgun (WGS) entry which is preliminary data.</text>
</comment>
<evidence type="ECO:0000313" key="3">
    <source>
        <dbReference type="Proteomes" id="UP001215598"/>
    </source>
</evidence>
<dbReference type="EMBL" id="JARKIB010000029">
    <property type="protein sequence ID" value="KAJ7763776.1"/>
    <property type="molecule type" value="Genomic_DNA"/>
</dbReference>
<gene>
    <name evidence="2" type="ORF">B0H16DRAFT_1801135</name>
</gene>
<dbReference type="Gene3D" id="2.170.15.10">
    <property type="entry name" value="Proaerolysin, chain A, domain 3"/>
    <property type="match status" value="1"/>
</dbReference>
<evidence type="ECO:0000256" key="1">
    <source>
        <dbReference type="SAM" id="SignalP"/>
    </source>
</evidence>
<protein>
    <submittedName>
        <fullName evidence="2">Uncharacterized protein</fullName>
    </submittedName>
</protein>
<accession>A0AAD7JFL3</accession>